<reference evidence="3 4" key="1">
    <citation type="submission" date="2023-11" db="EMBL/GenBank/DDBJ databases">
        <title>MicrobeMod: A computational toolkit for identifying prokaryotic methylation and restriction-modification with nanopore sequencing.</title>
        <authorList>
            <person name="Crits-Christoph A."/>
            <person name="Kang S.C."/>
            <person name="Lee H."/>
            <person name="Ostrov N."/>
        </authorList>
    </citation>
    <scope>NUCLEOTIDE SEQUENCE [LARGE SCALE GENOMIC DNA]</scope>
    <source>
        <strain evidence="3 4">ATCC 49870</strain>
    </source>
</reference>
<dbReference type="SUPFAM" id="SSF56281">
    <property type="entry name" value="Metallo-hydrolase/oxidoreductase"/>
    <property type="match status" value="1"/>
</dbReference>
<feature type="domain" description="Rhodanese" evidence="2">
    <location>
        <begin position="385"/>
        <end position="473"/>
    </location>
</feature>
<dbReference type="InterPro" id="IPR001763">
    <property type="entry name" value="Rhodanese-like_dom"/>
</dbReference>
<dbReference type="EMBL" id="CP140153">
    <property type="protein sequence ID" value="WQH16387.1"/>
    <property type="molecule type" value="Genomic_DNA"/>
</dbReference>
<dbReference type="InterPro" id="IPR036866">
    <property type="entry name" value="RibonucZ/Hydroxyglut_hydro"/>
</dbReference>
<evidence type="ECO:0000256" key="1">
    <source>
        <dbReference type="ARBA" id="ARBA00022723"/>
    </source>
</evidence>
<dbReference type="InterPro" id="IPR044528">
    <property type="entry name" value="POD-like_MBL-fold"/>
</dbReference>
<dbReference type="CDD" id="cd00158">
    <property type="entry name" value="RHOD"/>
    <property type="match status" value="2"/>
</dbReference>
<sequence>MLFEAFEETGLSQLSYAVGCQQSKELAIVDPRRDIDIYLDFAEQEGYVIRHVLDTHIHADYASGARELAEVTGAKLHLSAYDDNEVFEVGFDHLPMQEGDSVQMGNVRIEALHTPGHTPEHLTFLVYDGARSVDVPAVALTGDFLFVGSLGRPDLLGEEATRGLAKQAFHSVREKLHGLPDGLEIRPGHGAGSACGAGMSGRTVSTLGYERAANPLLDPSLTEDEFIDTLLGNLPPAPDFYPRNKVTNSEGPKPVQGMVDLLAEEIEVFDIDDLKARMAEGAVVIDIRDRLAYNAAHIKGSLGIEYGDNLSTWAGWIAPPDQPLILVDHEGDDELISEAIRALVRVGQDHVVGFLDGGFDAWLKAGEAFDNLPLVDAETAKTDLDHDRRALWDVRETSEWNDGHALGARHTPAHDARNGLEGVAKDEPITLVCGSGMRSTVAASLLKRAGYTNVANLMGGMDAWEEAGLPVVAKD</sequence>
<dbReference type="Proteomes" id="UP001327459">
    <property type="component" value="Chromosome"/>
</dbReference>
<dbReference type="PROSITE" id="PS50206">
    <property type="entry name" value="RHODANESE_3"/>
    <property type="match status" value="2"/>
</dbReference>
<name>A0ABZ0YYS7_9GAMM</name>
<keyword evidence="4" id="KW-1185">Reference proteome</keyword>
<dbReference type="SUPFAM" id="SSF52821">
    <property type="entry name" value="Rhodanese/Cell cycle control phosphatase"/>
    <property type="match status" value="2"/>
</dbReference>
<dbReference type="CDD" id="cd07724">
    <property type="entry name" value="POD-like_MBL-fold"/>
    <property type="match status" value="1"/>
</dbReference>
<dbReference type="Pfam" id="PF00753">
    <property type="entry name" value="Lactamase_B"/>
    <property type="match status" value="1"/>
</dbReference>
<dbReference type="SMART" id="SM00450">
    <property type="entry name" value="RHOD"/>
    <property type="match status" value="2"/>
</dbReference>
<dbReference type="Pfam" id="PF00581">
    <property type="entry name" value="Rhodanese"/>
    <property type="match status" value="2"/>
</dbReference>
<protein>
    <submittedName>
        <fullName evidence="3">Rhodanese-like domain-containing protein</fullName>
    </submittedName>
</protein>
<accession>A0ABZ0YYS7</accession>
<feature type="domain" description="Rhodanese" evidence="2">
    <location>
        <begin position="278"/>
        <end position="371"/>
    </location>
</feature>
<dbReference type="Gene3D" id="3.60.15.10">
    <property type="entry name" value="Ribonuclease Z/Hydroxyacylglutathione hydrolase-like"/>
    <property type="match status" value="1"/>
</dbReference>
<dbReference type="PANTHER" id="PTHR43084">
    <property type="entry name" value="PERSULFIDE DIOXYGENASE ETHE1"/>
    <property type="match status" value="1"/>
</dbReference>
<dbReference type="InterPro" id="IPR036873">
    <property type="entry name" value="Rhodanese-like_dom_sf"/>
</dbReference>
<evidence type="ECO:0000313" key="3">
    <source>
        <dbReference type="EMBL" id="WQH16387.1"/>
    </source>
</evidence>
<evidence type="ECO:0000313" key="4">
    <source>
        <dbReference type="Proteomes" id="UP001327459"/>
    </source>
</evidence>
<dbReference type="InterPro" id="IPR051682">
    <property type="entry name" value="Mito_Persulfide_Diox"/>
</dbReference>
<dbReference type="PANTHER" id="PTHR43084:SF1">
    <property type="entry name" value="PERSULFIDE DIOXYGENASE ETHE1, MITOCHONDRIAL"/>
    <property type="match status" value="1"/>
</dbReference>
<dbReference type="RefSeq" id="WP_322521384.1">
    <property type="nucleotide sequence ID" value="NZ_CP140153.1"/>
</dbReference>
<gene>
    <name evidence="3" type="ORF">SR882_00385</name>
</gene>
<proteinExistence type="predicted"/>
<organism evidence="3 4">
    <name type="scientific">Guyparkeria halophila</name>
    <dbReference type="NCBI Taxonomy" id="47960"/>
    <lineage>
        <taxon>Bacteria</taxon>
        <taxon>Pseudomonadati</taxon>
        <taxon>Pseudomonadota</taxon>
        <taxon>Gammaproteobacteria</taxon>
        <taxon>Chromatiales</taxon>
        <taxon>Thioalkalibacteraceae</taxon>
        <taxon>Guyparkeria</taxon>
    </lineage>
</organism>
<dbReference type="InterPro" id="IPR001279">
    <property type="entry name" value="Metallo-B-lactamas"/>
</dbReference>
<evidence type="ECO:0000259" key="2">
    <source>
        <dbReference type="PROSITE" id="PS50206"/>
    </source>
</evidence>
<dbReference type="SMART" id="SM00849">
    <property type="entry name" value="Lactamase_B"/>
    <property type="match status" value="1"/>
</dbReference>
<keyword evidence="1" id="KW-0479">Metal-binding</keyword>
<dbReference type="Gene3D" id="3.40.250.10">
    <property type="entry name" value="Rhodanese-like domain"/>
    <property type="match status" value="2"/>
</dbReference>